<dbReference type="Pfam" id="PF20710">
    <property type="entry name" value="DUF6824"/>
    <property type="match status" value="2"/>
</dbReference>
<gene>
    <name evidence="3" type="ORF">ACHAW5_000442</name>
</gene>
<evidence type="ECO:0000313" key="3">
    <source>
        <dbReference type="EMBL" id="KAL3770845.1"/>
    </source>
</evidence>
<organism evidence="3 4">
    <name type="scientific">Stephanodiscus triporus</name>
    <dbReference type="NCBI Taxonomy" id="2934178"/>
    <lineage>
        <taxon>Eukaryota</taxon>
        <taxon>Sar</taxon>
        <taxon>Stramenopiles</taxon>
        <taxon>Ochrophyta</taxon>
        <taxon>Bacillariophyta</taxon>
        <taxon>Coscinodiscophyceae</taxon>
        <taxon>Thalassiosirophycidae</taxon>
        <taxon>Stephanodiscales</taxon>
        <taxon>Stephanodiscaceae</taxon>
        <taxon>Stephanodiscus</taxon>
    </lineage>
</organism>
<dbReference type="EMBL" id="JALLAZ020001619">
    <property type="protein sequence ID" value="KAL3770845.1"/>
    <property type="molecule type" value="Genomic_DNA"/>
</dbReference>
<name>A0ABD3N444_9STRA</name>
<feature type="region of interest" description="Disordered" evidence="1">
    <location>
        <begin position="1"/>
        <end position="21"/>
    </location>
</feature>
<feature type="compositionally biased region" description="Basic and acidic residues" evidence="1">
    <location>
        <begin position="169"/>
        <end position="181"/>
    </location>
</feature>
<sequence length="427" mass="47122">MDPVLLAKDDSNVPSPTDPIVAPNLECNNAVKVADDEGIPIPLPSPVGSAPVPDPASEPASEPGRESVSSVAFEGEITITDQDVLFGRGGLTNHHIGNLRYRDIISIHRQDYIRAQKIEKPNVARRIVKAIRTGLNPGRFLKKRDDGKWYQVSDKEAAWKASQALREKARWSSMRQDKSDPESPATATGQEVAEPASTITAEKARKRSALDEGVQVDFSAEAPSVKKFKSEEAPATLPPQRVETFPTDISHIAVPPVAIFEARKVGTNYMLPPNMNTDSTEFFPRDEDVLFGRGGRTNHHPGNIRLRDMVNKYRHAYNQAKKVDKPQVSRLIVSALRKASPPSRFLRHNEETGRWEDVGDKRAAEKVSQTLREKDQDAKADYVARKTELGTLSETQASEETVYAKEVDESPSPSPMPSPEKAVTIGI</sequence>
<feature type="domain" description="DUF6824" evidence="2">
    <location>
        <begin position="83"/>
        <end position="167"/>
    </location>
</feature>
<protein>
    <recommendedName>
        <fullName evidence="2">DUF6824 domain-containing protein</fullName>
    </recommendedName>
</protein>
<dbReference type="Proteomes" id="UP001530315">
    <property type="component" value="Unassembled WGS sequence"/>
</dbReference>
<reference evidence="3 4" key="1">
    <citation type="submission" date="2024-10" db="EMBL/GenBank/DDBJ databases">
        <title>Updated reference genomes for cyclostephanoid diatoms.</title>
        <authorList>
            <person name="Roberts W.R."/>
            <person name="Alverson A.J."/>
        </authorList>
    </citation>
    <scope>NUCLEOTIDE SEQUENCE [LARGE SCALE GENOMIC DNA]</scope>
    <source>
        <strain evidence="3 4">AJA276-08</strain>
    </source>
</reference>
<proteinExistence type="predicted"/>
<dbReference type="AlphaFoldDB" id="A0ABD3N444"/>
<feature type="region of interest" description="Disordered" evidence="1">
    <location>
        <begin position="389"/>
        <end position="427"/>
    </location>
</feature>
<comment type="caution">
    <text evidence="3">The sequence shown here is derived from an EMBL/GenBank/DDBJ whole genome shotgun (WGS) entry which is preliminary data.</text>
</comment>
<feature type="region of interest" description="Disordered" evidence="1">
    <location>
        <begin position="36"/>
        <end position="68"/>
    </location>
</feature>
<accession>A0ABD3N444</accession>
<evidence type="ECO:0000259" key="2">
    <source>
        <dbReference type="Pfam" id="PF20710"/>
    </source>
</evidence>
<dbReference type="InterPro" id="IPR049227">
    <property type="entry name" value="DUF6824"/>
</dbReference>
<evidence type="ECO:0000256" key="1">
    <source>
        <dbReference type="SAM" id="MobiDB-lite"/>
    </source>
</evidence>
<feature type="domain" description="DUF6824" evidence="2">
    <location>
        <begin position="288"/>
        <end position="373"/>
    </location>
</feature>
<feature type="compositionally biased region" description="Polar residues" evidence="1">
    <location>
        <begin position="390"/>
        <end position="399"/>
    </location>
</feature>
<keyword evidence="4" id="KW-1185">Reference proteome</keyword>
<feature type="region of interest" description="Disordered" evidence="1">
    <location>
        <begin position="169"/>
        <end position="211"/>
    </location>
</feature>
<evidence type="ECO:0000313" key="4">
    <source>
        <dbReference type="Proteomes" id="UP001530315"/>
    </source>
</evidence>